<dbReference type="InterPro" id="IPR012495">
    <property type="entry name" value="TadE-like_dom"/>
</dbReference>
<evidence type="ECO:0000313" key="4">
    <source>
        <dbReference type="Proteomes" id="UP000559182"/>
    </source>
</evidence>
<accession>A0A839MXF0</accession>
<feature type="domain" description="TadE-like" evidence="2">
    <location>
        <begin position="19"/>
        <end position="61"/>
    </location>
</feature>
<dbReference type="EMBL" id="JACHVQ010000001">
    <property type="protein sequence ID" value="MBB2890048.1"/>
    <property type="molecule type" value="Genomic_DNA"/>
</dbReference>
<keyword evidence="1" id="KW-1133">Transmembrane helix</keyword>
<proteinExistence type="predicted"/>
<dbReference type="Proteomes" id="UP000559182">
    <property type="component" value="Unassembled WGS sequence"/>
</dbReference>
<organism evidence="3 4">
    <name type="scientific">Flexivirga oryzae</name>
    <dbReference type="NCBI Taxonomy" id="1794944"/>
    <lineage>
        <taxon>Bacteria</taxon>
        <taxon>Bacillati</taxon>
        <taxon>Actinomycetota</taxon>
        <taxon>Actinomycetes</taxon>
        <taxon>Micrococcales</taxon>
        <taxon>Dermacoccaceae</taxon>
        <taxon>Flexivirga</taxon>
    </lineage>
</organism>
<dbReference type="AlphaFoldDB" id="A0A839MXF0"/>
<dbReference type="Pfam" id="PF07811">
    <property type="entry name" value="TadE"/>
    <property type="match status" value="1"/>
</dbReference>
<keyword evidence="1" id="KW-0472">Membrane</keyword>
<evidence type="ECO:0000259" key="2">
    <source>
        <dbReference type="Pfam" id="PF07811"/>
    </source>
</evidence>
<evidence type="ECO:0000256" key="1">
    <source>
        <dbReference type="SAM" id="Phobius"/>
    </source>
</evidence>
<keyword evidence="4" id="KW-1185">Reference proteome</keyword>
<dbReference type="RefSeq" id="WP_343065669.1">
    <property type="nucleotide sequence ID" value="NZ_JACHVQ010000001.1"/>
</dbReference>
<keyword evidence="1" id="KW-0812">Transmembrane</keyword>
<reference evidence="3 4" key="1">
    <citation type="submission" date="2020-08" db="EMBL/GenBank/DDBJ databases">
        <title>Sequencing the genomes of 1000 actinobacteria strains.</title>
        <authorList>
            <person name="Klenk H.-P."/>
        </authorList>
    </citation>
    <scope>NUCLEOTIDE SEQUENCE [LARGE SCALE GENOMIC DNA]</scope>
    <source>
        <strain evidence="3 4">DSM 105369</strain>
    </source>
</reference>
<protein>
    <submittedName>
        <fullName evidence="3">Flp pilus assembly pilin Flp</fullName>
    </submittedName>
</protein>
<evidence type="ECO:0000313" key="3">
    <source>
        <dbReference type="EMBL" id="MBB2890048.1"/>
    </source>
</evidence>
<sequence length="138" mass="14415">MRASCPQTVLQRLRDDESGSAVAEFALVGAMVVVFFLAAFQVGFSLYVRNTLIENAAEGARYGARADATPAMGAQRTVDLITTGLSGRYAGHVSASVETEGGARVVKVTVRAPLPIVGPFGPAQSLTVSGRAYQEAQP</sequence>
<comment type="caution">
    <text evidence="3">The sequence shown here is derived from an EMBL/GenBank/DDBJ whole genome shotgun (WGS) entry which is preliminary data.</text>
</comment>
<name>A0A839MXF0_9MICO</name>
<gene>
    <name evidence="3" type="ORF">FHU39_000032</name>
</gene>
<feature type="transmembrane region" description="Helical" evidence="1">
    <location>
        <begin position="21"/>
        <end position="48"/>
    </location>
</feature>